<gene>
    <name evidence="2" type="ORF">EJ08DRAFT_673239</name>
</gene>
<dbReference type="AlphaFoldDB" id="A0A9P4NG24"/>
<dbReference type="Proteomes" id="UP000800235">
    <property type="component" value="Unassembled WGS sequence"/>
</dbReference>
<feature type="domain" description="Saccharopine dehydrogenase NADP binding" evidence="1">
    <location>
        <begin position="13"/>
        <end position="109"/>
    </location>
</feature>
<dbReference type="EMBL" id="MU007112">
    <property type="protein sequence ID" value="KAF2420213.1"/>
    <property type="molecule type" value="Genomic_DNA"/>
</dbReference>
<protein>
    <recommendedName>
        <fullName evidence="1">Saccharopine dehydrogenase NADP binding domain-containing protein</fullName>
    </recommendedName>
</protein>
<dbReference type="OrthoDB" id="10268090at2759"/>
<dbReference type="Gene3D" id="3.40.50.720">
    <property type="entry name" value="NAD(P)-binding Rossmann-like Domain"/>
    <property type="match status" value="1"/>
</dbReference>
<sequence length="299" mass="32121">MVVSYTIIIRKLLIYGATGYTGQLASEHAKSIGLEFIVPGRASLNLQNLASTPRVQYRNFNVTDSSEDIDAYLKDIGVLLNCAGPFHRTAKPLMEACIRNGVHYLDIAAEIMMLMPGCGSSVTMLGCLAMYLIERSISPVSIDIALHVAGPISWGSAISAQKGALITKDGEKRKGKPLQSAESATGFDFGDGRGLVECSPIILPDLIAIPRATRVSSVRTYVYIYEVVFPRGDLADMPNGPTAVERDANPYHAAVEVGLEDGYSFTAITLIKAAKQVLVMEVFGSGFVESIEGSIIQIT</sequence>
<evidence type="ECO:0000259" key="1">
    <source>
        <dbReference type="Pfam" id="PF03435"/>
    </source>
</evidence>
<dbReference type="InterPro" id="IPR036291">
    <property type="entry name" value="NAD(P)-bd_dom_sf"/>
</dbReference>
<dbReference type="PANTHER" id="PTHR43781:SF1">
    <property type="entry name" value="SACCHAROPINE DEHYDROGENASE"/>
    <property type="match status" value="1"/>
</dbReference>
<keyword evidence="3" id="KW-1185">Reference proteome</keyword>
<dbReference type="Pfam" id="PF03435">
    <property type="entry name" value="Sacchrp_dh_NADP"/>
    <property type="match status" value="1"/>
</dbReference>
<dbReference type="InterPro" id="IPR005097">
    <property type="entry name" value="Sacchrp_dh_NADP-bd"/>
</dbReference>
<dbReference type="SUPFAM" id="SSF51735">
    <property type="entry name" value="NAD(P)-binding Rossmann-fold domains"/>
    <property type="match status" value="1"/>
</dbReference>
<evidence type="ECO:0000313" key="3">
    <source>
        <dbReference type="Proteomes" id="UP000800235"/>
    </source>
</evidence>
<evidence type="ECO:0000313" key="2">
    <source>
        <dbReference type="EMBL" id="KAF2420213.1"/>
    </source>
</evidence>
<accession>A0A9P4NG24</accession>
<organism evidence="2 3">
    <name type="scientific">Tothia fuscella</name>
    <dbReference type="NCBI Taxonomy" id="1048955"/>
    <lineage>
        <taxon>Eukaryota</taxon>
        <taxon>Fungi</taxon>
        <taxon>Dikarya</taxon>
        <taxon>Ascomycota</taxon>
        <taxon>Pezizomycotina</taxon>
        <taxon>Dothideomycetes</taxon>
        <taxon>Pleosporomycetidae</taxon>
        <taxon>Venturiales</taxon>
        <taxon>Cylindrosympodiaceae</taxon>
        <taxon>Tothia</taxon>
    </lineage>
</organism>
<comment type="caution">
    <text evidence="2">The sequence shown here is derived from an EMBL/GenBank/DDBJ whole genome shotgun (WGS) entry which is preliminary data.</text>
</comment>
<dbReference type="PANTHER" id="PTHR43781">
    <property type="entry name" value="SACCHAROPINE DEHYDROGENASE"/>
    <property type="match status" value="1"/>
</dbReference>
<name>A0A9P4NG24_9PEZI</name>
<reference evidence="2" key="1">
    <citation type="journal article" date="2020" name="Stud. Mycol.">
        <title>101 Dothideomycetes genomes: a test case for predicting lifestyles and emergence of pathogens.</title>
        <authorList>
            <person name="Haridas S."/>
            <person name="Albert R."/>
            <person name="Binder M."/>
            <person name="Bloem J."/>
            <person name="Labutti K."/>
            <person name="Salamov A."/>
            <person name="Andreopoulos B."/>
            <person name="Baker S."/>
            <person name="Barry K."/>
            <person name="Bills G."/>
            <person name="Bluhm B."/>
            <person name="Cannon C."/>
            <person name="Castanera R."/>
            <person name="Culley D."/>
            <person name="Daum C."/>
            <person name="Ezra D."/>
            <person name="Gonzalez J."/>
            <person name="Henrissat B."/>
            <person name="Kuo A."/>
            <person name="Liang C."/>
            <person name="Lipzen A."/>
            <person name="Lutzoni F."/>
            <person name="Magnuson J."/>
            <person name="Mondo S."/>
            <person name="Nolan M."/>
            <person name="Ohm R."/>
            <person name="Pangilinan J."/>
            <person name="Park H.-J."/>
            <person name="Ramirez L."/>
            <person name="Alfaro M."/>
            <person name="Sun H."/>
            <person name="Tritt A."/>
            <person name="Yoshinaga Y."/>
            <person name="Zwiers L.-H."/>
            <person name="Turgeon B."/>
            <person name="Goodwin S."/>
            <person name="Spatafora J."/>
            <person name="Crous P."/>
            <person name="Grigoriev I."/>
        </authorList>
    </citation>
    <scope>NUCLEOTIDE SEQUENCE</scope>
    <source>
        <strain evidence="2">CBS 130266</strain>
    </source>
</reference>
<proteinExistence type="predicted"/>